<dbReference type="PANTHER" id="PTHR42913:SF3">
    <property type="entry name" value="64 KDA MITOCHONDRIAL NADH DEHYDROGENASE (EUROFUNG)"/>
    <property type="match status" value="1"/>
</dbReference>
<dbReference type="AlphaFoldDB" id="A0A081KFL9"/>
<evidence type="ECO:0000313" key="8">
    <source>
        <dbReference type="Proteomes" id="UP000027997"/>
    </source>
</evidence>
<gene>
    <name evidence="7" type="ORF">GV64_21440</name>
</gene>
<dbReference type="Gene3D" id="3.50.50.100">
    <property type="match status" value="1"/>
</dbReference>
<keyword evidence="5" id="KW-0560">Oxidoreductase</keyword>
<dbReference type="Proteomes" id="UP000027997">
    <property type="component" value="Unassembled WGS sequence"/>
</dbReference>
<dbReference type="PRINTS" id="PR00411">
    <property type="entry name" value="PNDRDTASEI"/>
</dbReference>
<accession>A0A081KFL9</accession>
<dbReference type="GO" id="GO:0019646">
    <property type="term" value="P:aerobic electron transport chain"/>
    <property type="evidence" value="ECO:0007669"/>
    <property type="project" value="TreeGrafter"/>
</dbReference>
<reference evidence="7 8" key="1">
    <citation type="submission" date="2014-06" db="EMBL/GenBank/DDBJ databases">
        <title>Whole Genome Sequences of Three Symbiotic Endozoicomonas Bacteria.</title>
        <authorList>
            <person name="Neave M.J."/>
            <person name="Apprill A."/>
            <person name="Voolstra C.R."/>
        </authorList>
    </citation>
    <scope>NUCLEOTIDE SEQUENCE [LARGE SCALE GENOMIC DNA]</scope>
    <source>
        <strain evidence="7 8">DSM 22380</strain>
    </source>
</reference>
<comment type="caution">
    <text evidence="7">The sequence shown here is derived from an EMBL/GenBank/DDBJ whole genome shotgun (WGS) entry which is preliminary data.</text>
</comment>
<keyword evidence="4" id="KW-0274">FAD</keyword>
<dbReference type="SUPFAM" id="SSF51905">
    <property type="entry name" value="FAD/NAD(P)-binding domain"/>
    <property type="match status" value="2"/>
</dbReference>
<dbReference type="PANTHER" id="PTHR42913">
    <property type="entry name" value="APOPTOSIS-INDUCING FACTOR 1"/>
    <property type="match status" value="1"/>
</dbReference>
<dbReference type="eggNOG" id="COG1252">
    <property type="taxonomic scope" value="Bacteria"/>
</dbReference>
<dbReference type="PRINTS" id="PR00368">
    <property type="entry name" value="FADPNR"/>
</dbReference>
<comment type="similarity">
    <text evidence="2">Belongs to the NADH dehydrogenase family.</text>
</comment>
<evidence type="ECO:0000256" key="3">
    <source>
        <dbReference type="ARBA" id="ARBA00022630"/>
    </source>
</evidence>
<dbReference type="STRING" id="305900.GV64_21440"/>
<evidence type="ECO:0000256" key="4">
    <source>
        <dbReference type="ARBA" id="ARBA00022827"/>
    </source>
</evidence>
<dbReference type="InterPro" id="IPR023753">
    <property type="entry name" value="FAD/NAD-binding_dom"/>
</dbReference>
<proteinExistence type="inferred from homology"/>
<feature type="domain" description="FAD/NAD(P)-binding" evidence="6">
    <location>
        <begin position="10"/>
        <end position="346"/>
    </location>
</feature>
<evidence type="ECO:0000259" key="6">
    <source>
        <dbReference type="Pfam" id="PF07992"/>
    </source>
</evidence>
<sequence length="441" mass="48284">MKNETLVNKKKIVIVGGGAGGLELATRLGKKLGKKQRAEITLVDAQNTHFWKPLLHEVAAGSLNAFEDELSYLAQAKWNHFRFIPGKMESINRANKSIGLSPILDGNGQQVVPARTLSYDQLVIAVGSTANDFNTPGAREHCLFLDNRQQAERIHTTLINHYLHAQASGNDASKLRIAIIGAGATGVELAAELHFAAIELARYGLDAIKPEHLEVTIIEGGERILPALPVRISSSVHKQLNKMGIRVMTQQLVSEIQAGGVTTRDGEFIESDLRIWAAGIKAPEFLSQMDGLKTNRINQLIVRPTLQTTLDDQIYSMGDCASCTLTDSKNESITIPPRAQAAHQQASLLAKSLIAQANGAAPLEFNYKDYGSLISLSRFSAVGNLMGAITGDMMIEGTLAKWFYISLYRMHQMTLFGKLRTGTLILKDLISRTTRPQLKLH</sequence>
<evidence type="ECO:0000256" key="1">
    <source>
        <dbReference type="ARBA" id="ARBA00001974"/>
    </source>
</evidence>
<dbReference type="InterPro" id="IPR051169">
    <property type="entry name" value="NADH-Q_oxidoreductase"/>
</dbReference>
<keyword evidence="8" id="KW-1185">Reference proteome</keyword>
<comment type="cofactor">
    <cofactor evidence="1">
        <name>FAD</name>
        <dbReference type="ChEBI" id="CHEBI:57692"/>
    </cofactor>
</comment>
<keyword evidence="3" id="KW-0285">Flavoprotein</keyword>
<evidence type="ECO:0000256" key="5">
    <source>
        <dbReference type="ARBA" id="ARBA00023002"/>
    </source>
</evidence>
<name>A0A081KFL9_9GAMM</name>
<dbReference type="FunFam" id="3.50.50.100:FF:000001">
    <property type="entry name" value="NADH dehydrogenase"/>
    <property type="match status" value="1"/>
</dbReference>
<evidence type="ECO:0000313" key="7">
    <source>
        <dbReference type="EMBL" id="KEI72945.1"/>
    </source>
</evidence>
<evidence type="ECO:0000256" key="2">
    <source>
        <dbReference type="ARBA" id="ARBA00005272"/>
    </source>
</evidence>
<dbReference type="GO" id="GO:0003955">
    <property type="term" value="F:NAD(P)H dehydrogenase (quinone) activity"/>
    <property type="evidence" value="ECO:0007669"/>
    <property type="project" value="TreeGrafter"/>
</dbReference>
<dbReference type="Pfam" id="PF07992">
    <property type="entry name" value="Pyr_redox_2"/>
    <property type="match status" value="1"/>
</dbReference>
<dbReference type="RefSeq" id="WP_020581644.1">
    <property type="nucleotide sequence ID" value="NZ_JOJP01000001.1"/>
</dbReference>
<dbReference type="EMBL" id="JOJP01000001">
    <property type="protein sequence ID" value="KEI72945.1"/>
    <property type="molecule type" value="Genomic_DNA"/>
</dbReference>
<dbReference type="InterPro" id="IPR036188">
    <property type="entry name" value="FAD/NAD-bd_sf"/>
</dbReference>
<organism evidence="7 8">
    <name type="scientific">Endozoicomonas elysicola</name>
    <dbReference type="NCBI Taxonomy" id="305900"/>
    <lineage>
        <taxon>Bacteria</taxon>
        <taxon>Pseudomonadati</taxon>
        <taxon>Pseudomonadota</taxon>
        <taxon>Gammaproteobacteria</taxon>
        <taxon>Oceanospirillales</taxon>
        <taxon>Endozoicomonadaceae</taxon>
        <taxon>Endozoicomonas</taxon>
    </lineage>
</organism>
<protein>
    <submittedName>
        <fullName evidence="7">NADH dehydrogenase</fullName>
    </submittedName>
</protein>